<proteinExistence type="predicted"/>
<comment type="caution">
    <text evidence="1">The sequence shown here is derived from an EMBL/GenBank/DDBJ whole genome shotgun (WGS) entry which is preliminary data.</text>
</comment>
<keyword evidence="2" id="KW-1185">Reference proteome</keyword>
<reference evidence="1" key="1">
    <citation type="submission" date="2023-04" db="EMBL/GenBank/DDBJ databases">
        <title>Draft Genome sequencing of Naganishia species isolated from polar environments using Oxford Nanopore Technology.</title>
        <authorList>
            <person name="Leo P."/>
            <person name="Venkateswaran K."/>
        </authorList>
    </citation>
    <scope>NUCLEOTIDE SEQUENCE</scope>
    <source>
        <strain evidence="1">DBVPG 5303</strain>
    </source>
</reference>
<dbReference type="EMBL" id="JASBWV010000008">
    <property type="protein sequence ID" value="KAJ9124875.1"/>
    <property type="molecule type" value="Genomic_DNA"/>
</dbReference>
<organism evidence="1 2">
    <name type="scientific">Naganishia onofrii</name>
    <dbReference type="NCBI Taxonomy" id="1851511"/>
    <lineage>
        <taxon>Eukaryota</taxon>
        <taxon>Fungi</taxon>
        <taxon>Dikarya</taxon>
        <taxon>Basidiomycota</taxon>
        <taxon>Agaricomycotina</taxon>
        <taxon>Tremellomycetes</taxon>
        <taxon>Filobasidiales</taxon>
        <taxon>Filobasidiaceae</taxon>
        <taxon>Naganishia</taxon>
    </lineage>
</organism>
<dbReference type="Proteomes" id="UP001234202">
    <property type="component" value="Unassembled WGS sequence"/>
</dbReference>
<name>A0ACC2XNB5_9TREE</name>
<evidence type="ECO:0000313" key="2">
    <source>
        <dbReference type="Proteomes" id="UP001234202"/>
    </source>
</evidence>
<accession>A0ACC2XNB5</accession>
<protein>
    <submittedName>
        <fullName evidence="1">Uncharacterized protein</fullName>
    </submittedName>
</protein>
<evidence type="ECO:0000313" key="1">
    <source>
        <dbReference type="EMBL" id="KAJ9124875.1"/>
    </source>
</evidence>
<gene>
    <name evidence="1" type="ORF">QFC24_002804</name>
</gene>
<sequence length="962" mass="104415">MGKQSTLGKFWGKAGAGDQAKVDEENKTDDNATAVREAKSNGSTKAAELENKVAVASAVDPTPSSETKPTSETKSVTTKAEGSKKKRRVVESEDEGEPDERNDDVVMKPALQDQKSESSPILDTADTDEPPKKRVKTQEQNDKAQPSEGDIVEKIREEVKETAKAQIDQIKEAPEIITEPATKKSAASVAPAPKSTSKATQKADGKSSAAKNPFSLAKAGTASKASTSTNAKKSATDLPKKGKSKGKPDPDDDNEEDEASNDNNYKPVDDKESASSDDNDGDLKEKDDGEDDEEDGDAVDDEEEEKSAKVAASKLAATLALSSSASLAGKSEWKKGDPVPYSALTDCFEEIDKTTKRTLISSLLTTFLLKVALNPGKDGGDLLRVVYLCINRLCPDYMGIELGIGESLIIKAVAQCTGRSVQQIKSELRTVGDLGLVAQQSRGKQKTLFKTAPLTVPFVFKCLTDIAKATGNASQAKKVGIIQKLLTPCTGSETKFIVRSLEGKLRIGLAEKTLVTALAHAIVLKEVGSKKLPEGKLAEKLAKGAEAVKAVYSELPNYDLIVPALLKGGIGGLKEACKLTPGVPLKPMLAKPTKAIGEVLDRFEGKEFTCEYKYDGERAQIHMLEDGQIVVFSRNSENMSAKYPDLVESIPRCVSENVKTFVIDAEAVAYDIKEQKLLPFQQLTTRKRKDVRTEDITVRVHIFAFDLLYLNGESLLHKQLVERRQLLQESFHPVQGEFGFAKSSDGSSSEQIAEFLDESIKDGCEGLMVKRLTSDDSTYEPSRRSINWLKLKKDYLAGVGDSCDLVVVGGYYGKGKRTNTYGAFLLACYDADAEQFQTACKIGTGFSDQMLVELYNLLSPLELASGKRSDVQADMSKPPDVWFEPKVVFEVLTADLTLSPIYMAAQGLVDERGISLRFPRFIKIRDDKDADDATTSEQIAEFYEAQALASKGNRGGGGNDEY</sequence>